<name>A0A9D4UKK2_ADICA</name>
<dbReference type="Proteomes" id="UP000886520">
    <property type="component" value="Chromosome 15"/>
</dbReference>
<dbReference type="Gene3D" id="3.40.800.20">
    <property type="entry name" value="Histone deacetylase domain"/>
    <property type="match status" value="1"/>
</dbReference>
<gene>
    <name evidence="1" type="ORF">GOP47_0015555</name>
</gene>
<comment type="caution">
    <text evidence="1">The sequence shown here is derived from an EMBL/GenBank/DDBJ whole genome shotgun (WGS) entry which is preliminary data.</text>
</comment>
<dbReference type="InterPro" id="IPR023696">
    <property type="entry name" value="Ureohydrolase_dom_sf"/>
</dbReference>
<protein>
    <recommendedName>
        <fullName evidence="3">Histone deacetylase</fullName>
    </recommendedName>
</protein>
<proteinExistence type="predicted"/>
<dbReference type="InterPro" id="IPR037138">
    <property type="entry name" value="His_deacetylse_dom_sf"/>
</dbReference>
<organism evidence="1 2">
    <name type="scientific">Adiantum capillus-veneris</name>
    <name type="common">Maidenhair fern</name>
    <dbReference type="NCBI Taxonomy" id="13818"/>
    <lineage>
        <taxon>Eukaryota</taxon>
        <taxon>Viridiplantae</taxon>
        <taxon>Streptophyta</taxon>
        <taxon>Embryophyta</taxon>
        <taxon>Tracheophyta</taxon>
        <taxon>Polypodiopsida</taxon>
        <taxon>Polypodiidae</taxon>
        <taxon>Polypodiales</taxon>
        <taxon>Pteridineae</taxon>
        <taxon>Pteridaceae</taxon>
        <taxon>Vittarioideae</taxon>
        <taxon>Adiantum</taxon>
    </lineage>
</organism>
<evidence type="ECO:0000313" key="2">
    <source>
        <dbReference type="Proteomes" id="UP000886520"/>
    </source>
</evidence>
<dbReference type="EMBL" id="JABFUD020000015">
    <property type="protein sequence ID" value="KAI5069254.1"/>
    <property type="molecule type" value="Genomic_DNA"/>
</dbReference>
<accession>A0A9D4UKK2</accession>
<evidence type="ECO:0000313" key="1">
    <source>
        <dbReference type="EMBL" id="KAI5069254.1"/>
    </source>
</evidence>
<dbReference type="OrthoDB" id="1708372at2759"/>
<sequence>MAMARVGVFWHEDMLTKHDLGRGVFDTLSDPGFLDVLEPHPENADRLRNMLSILRRGPLSPHLSWYLGRPASTSELLSFHSPGKYVGLP</sequence>
<dbReference type="SUPFAM" id="SSF52768">
    <property type="entry name" value="Arginase/deacetylase"/>
    <property type="match status" value="1"/>
</dbReference>
<reference evidence="1" key="1">
    <citation type="submission" date="2021-01" db="EMBL/GenBank/DDBJ databases">
        <title>Adiantum capillus-veneris genome.</title>
        <authorList>
            <person name="Fang Y."/>
            <person name="Liao Q."/>
        </authorList>
    </citation>
    <scope>NUCLEOTIDE SEQUENCE</scope>
    <source>
        <strain evidence="1">H3</strain>
        <tissue evidence="1">Leaf</tissue>
    </source>
</reference>
<evidence type="ECO:0008006" key="3">
    <source>
        <dbReference type="Google" id="ProtNLM"/>
    </source>
</evidence>
<dbReference type="AlphaFoldDB" id="A0A9D4UKK2"/>
<keyword evidence="2" id="KW-1185">Reference proteome</keyword>